<evidence type="ECO:0000313" key="1">
    <source>
        <dbReference type="EMBL" id="KAF4687831.1"/>
    </source>
</evidence>
<dbReference type="EMBL" id="JABANP010000171">
    <property type="protein sequence ID" value="KAF4687831.1"/>
    <property type="molecule type" value="Genomic_DNA"/>
</dbReference>
<gene>
    <name evidence="1" type="ORF">FOZ60_003448</name>
</gene>
<protein>
    <submittedName>
        <fullName evidence="1">Uncharacterized protein</fullName>
    </submittedName>
</protein>
<accession>A0A7J6NXS9</accession>
<proteinExistence type="predicted"/>
<dbReference type="Proteomes" id="UP000541610">
    <property type="component" value="Unassembled WGS sequence"/>
</dbReference>
<organism evidence="1 2">
    <name type="scientific">Perkinsus olseni</name>
    <name type="common">Perkinsus atlanticus</name>
    <dbReference type="NCBI Taxonomy" id="32597"/>
    <lineage>
        <taxon>Eukaryota</taxon>
        <taxon>Sar</taxon>
        <taxon>Alveolata</taxon>
        <taxon>Perkinsozoa</taxon>
        <taxon>Perkinsea</taxon>
        <taxon>Perkinsida</taxon>
        <taxon>Perkinsidae</taxon>
        <taxon>Perkinsus</taxon>
    </lineage>
</organism>
<reference evidence="1 2" key="1">
    <citation type="submission" date="2020-04" db="EMBL/GenBank/DDBJ databases">
        <title>Perkinsus olseni comparative genomics.</title>
        <authorList>
            <person name="Bogema D.R."/>
        </authorList>
    </citation>
    <scope>NUCLEOTIDE SEQUENCE [LARGE SCALE GENOMIC DNA]</scope>
    <source>
        <strain evidence="1">00978-12</strain>
    </source>
</reference>
<name>A0A7J6NXS9_PEROL</name>
<comment type="caution">
    <text evidence="1">The sequence shown here is derived from an EMBL/GenBank/DDBJ whole genome shotgun (WGS) entry which is preliminary data.</text>
</comment>
<evidence type="ECO:0000313" key="2">
    <source>
        <dbReference type="Proteomes" id="UP000541610"/>
    </source>
</evidence>
<dbReference type="AlphaFoldDB" id="A0A7J6NXS9"/>
<sequence length="282" mass="30964">MPVSKHIIIQASAAAVIFTSTLPLGDAALPIGRALSGGSTSAIGEVAPHAAEDDFPPFDEDMSSFEIRTECNGYESDGFEDTPVDPVVACIYSSGEYTEDLPNLKISAGNGGDMQTRSITCPKSDEQEAFEIKFHWWPPRLHSYFMIEERHDWSFLDSHRSPGLPPDGTGLDPLKGLRNSAVSRALSRLDEFTLSFGKLDFGIRALKSAAAISEEVCMAVKEAVKGKFGTFKDMCREYLRVYERPETPLEPEDGTSLKKSANTRTIRTSSRHQCHLETVAVV</sequence>